<dbReference type="Proteomes" id="UP001516620">
    <property type="component" value="Unassembled WGS sequence"/>
</dbReference>
<reference evidence="1 2" key="1">
    <citation type="submission" date="2021-01" db="EMBL/GenBank/DDBJ databases">
        <title>Paenibacillus sp.nov. isolated from the rhizosphere soil of tomato plant.</title>
        <authorList>
            <person name="Thin K.K."/>
            <person name="Zhang X."/>
            <person name="He S."/>
        </authorList>
    </citation>
    <scope>NUCLEOTIDE SEQUENCE [LARGE SCALE GENOMIC DNA]</scope>
    <source>
        <strain evidence="1 2">DXFW5</strain>
    </source>
</reference>
<keyword evidence="2" id="KW-1185">Reference proteome</keyword>
<name>A0ABS2HA85_9BACL</name>
<protein>
    <submittedName>
        <fullName evidence="1">Uncharacterized protein</fullName>
    </submittedName>
</protein>
<comment type="caution">
    <text evidence="1">The sequence shown here is derived from an EMBL/GenBank/DDBJ whole genome shotgun (WGS) entry which is preliminary data.</text>
</comment>
<accession>A0ABS2HA85</accession>
<dbReference type="RefSeq" id="WP_193418990.1">
    <property type="nucleotide sequence ID" value="NZ_JADCNN020000033.1"/>
</dbReference>
<evidence type="ECO:0000313" key="1">
    <source>
        <dbReference type="EMBL" id="MBM6998302.1"/>
    </source>
</evidence>
<dbReference type="EMBL" id="JADCNN020000033">
    <property type="protein sequence ID" value="MBM6998302.1"/>
    <property type="molecule type" value="Genomic_DNA"/>
</dbReference>
<proteinExistence type="predicted"/>
<evidence type="ECO:0000313" key="2">
    <source>
        <dbReference type="Proteomes" id="UP001516620"/>
    </source>
</evidence>
<gene>
    <name evidence="1" type="ORF">IM700_021760</name>
</gene>
<organism evidence="1 2">
    <name type="scientific">Paenibacillus rhizolycopersici</name>
    <dbReference type="NCBI Taxonomy" id="2780073"/>
    <lineage>
        <taxon>Bacteria</taxon>
        <taxon>Bacillati</taxon>
        <taxon>Bacillota</taxon>
        <taxon>Bacilli</taxon>
        <taxon>Bacillales</taxon>
        <taxon>Paenibacillaceae</taxon>
        <taxon>Paenibacillus</taxon>
    </lineage>
</organism>
<sequence>MMTAPSVSLPQPYALRLETIRAKGMEENAALELLERNSAAEWQERINPELQWDGFAEYVREHVDEVKQAYLEGYRFKFMTVGGLRSLLQIKFGLQAGLDYVYDENNHGFSGVKLKEADYRSLRMLSPDYWEIRIDQKDSDRGLLELRIEHKYGD</sequence>